<keyword evidence="2" id="KW-1185">Reference proteome</keyword>
<accession>A0AAN7Z732</accession>
<comment type="caution">
    <text evidence="1">The sequence shown here is derived from an EMBL/GenBank/DDBJ whole genome shotgun (WGS) entry which is preliminary data.</text>
</comment>
<reference evidence="1 2" key="1">
    <citation type="submission" date="2023-10" db="EMBL/GenBank/DDBJ databases">
        <title>Draft genome sequence of Xylaria bambusicola isolate GMP-LS, the root and basal stem rot pathogen of sugarcane in Indonesia.</title>
        <authorList>
            <person name="Selvaraj P."/>
            <person name="Muralishankar V."/>
            <person name="Muruganantham S."/>
            <person name="Sp S."/>
            <person name="Haryani S."/>
            <person name="Lau K.J.X."/>
            <person name="Naqvi N.I."/>
        </authorList>
    </citation>
    <scope>NUCLEOTIDE SEQUENCE [LARGE SCALE GENOMIC DNA]</scope>
    <source>
        <strain evidence="1">GMP-LS</strain>
    </source>
</reference>
<dbReference type="Proteomes" id="UP001305414">
    <property type="component" value="Unassembled WGS sequence"/>
</dbReference>
<gene>
    <name evidence="1" type="ORF">RRF57_006832</name>
</gene>
<dbReference type="EMBL" id="JAWHQM010000018">
    <property type="protein sequence ID" value="KAK5631117.1"/>
    <property type="molecule type" value="Genomic_DNA"/>
</dbReference>
<protein>
    <submittedName>
        <fullName evidence="1">Uncharacterized protein</fullName>
    </submittedName>
</protein>
<evidence type="ECO:0000313" key="2">
    <source>
        <dbReference type="Proteomes" id="UP001305414"/>
    </source>
</evidence>
<dbReference type="AlphaFoldDB" id="A0AAN7Z732"/>
<name>A0AAN7Z732_9PEZI</name>
<organism evidence="1 2">
    <name type="scientific">Xylaria bambusicola</name>
    <dbReference type="NCBI Taxonomy" id="326684"/>
    <lineage>
        <taxon>Eukaryota</taxon>
        <taxon>Fungi</taxon>
        <taxon>Dikarya</taxon>
        <taxon>Ascomycota</taxon>
        <taxon>Pezizomycotina</taxon>
        <taxon>Sordariomycetes</taxon>
        <taxon>Xylariomycetidae</taxon>
        <taxon>Xylariales</taxon>
        <taxon>Xylariaceae</taxon>
        <taxon>Xylaria</taxon>
    </lineage>
</organism>
<proteinExistence type="predicted"/>
<evidence type="ECO:0000313" key="1">
    <source>
        <dbReference type="EMBL" id="KAK5631117.1"/>
    </source>
</evidence>
<sequence>MTAELALPALLPCQTCATVDEITFTCIQCNNLAFCDTCWSKWILHIPGAVGWNGKPHEKADPLVVGRLRQILEPVRTEEEHEAELLEDQDTTWFGYGRDASNHPQLYGVY</sequence>